<dbReference type="InterPro" id="IPR042100">
    <property type="entry name" value="Bug_dom1"/>
</dbReference>
<dbReference type="EMBL" id="JBGBZA010000002">
    <property type="protein sequence ID" value="MEY9322528.1"/>
    <property type="molecule type" value="Genomic_DNA"/>
</dbReference>
<dbReference type="Gene3D" id="3.40.190.10">
    <property type="entry name" value="Periplasmic binding protein-like II"/>
    <property type="match status" value="1"/>
</dbReference>
<dbReference type="PANTHER" id="PTHR42928:SF5">
    <property type="entry name" value="BLR1237 PROTEIN"/>
    <property type="match status" value="1"/>
</dbReference>
<dbReference type="PIRSF" id="PIRSF017082">
    <property type="entry name" value="YflP"/>
    <property type="match status" value="1"/>
</dbReference>
<evidence type="ECO:0000256" key="2">
    <source>
        <dbReference type="SAM" id="SignalP"/>
    </source>
</evidence>
<evidence type="ECO:0000313" key="4">
    <source>
        <dbReference type="Proteomes" id="UP001565471"/>
    </source>
</evidence>
<sequence length="326" mass="33562">MILGRRKLLCASVATAAAVVSPRLGSAGAYPVKPVRIIVPFAAGGPNDVAARLIAQGLSDRLGKQFYVENIGGGGGNVGTGEASRAAADGYTILTVAPSYAANPALFDSVPYDPVKSFDAVTLAATAPTVLTVHPSVPATTVTELIKAIKDTPGKYSYASPGTGTPPHLLGELFRVSLKLDMVHVPFSSGGQAVQSTLAGNTPISFGALPPAVQHVREGALRALAITSATPADALPGVPTIAQAGYPDFAADIWTAVLVPAGTPKDIVALLQREIAKLIVSPDISGRMAALGYHPIGNTPEECAEHIRLEATRWAKVIQEAGIKVR</sequence>
<feature type="chain" id="PRO_5046357898" evidence="2">
    <location>
        <begin position="17"/>
        <end position="326"/>
    </location>
</feature>
<reference evidence="3 4" key="1">
    <citation type="submission" date="2024-07" db="EMBL/GenBank/DDBJ databases">
        <title>Genomic Encyclopedia of Type Strains, Phase V (KMG-V): Genome sequencing to study the core and pangenomes of soil and plant-associated prokaryotes.</title>
        <authorList>
            <person name="Whitman W."/>
        </authorList>
    </citation>
    <scope>NUCLEOTIDE SEQUENCE [LARGE SCALE GENOMIC DNA]</scope>
    <source>
        <strain evidence="3 4">USDA 415</strain>
    </source>
</reference>
<dbReference type="PANTHER" id="PTHR42928">
    <property type="entry name" value="TRICARBOXYLATE-BINDING PROTEIN"/>
    <property type="match status" value="1"/>
</dbReference>
<feature type="signal peptide" evidence="2">
    <location>
        <begin position="1"/>
        <end position="16"/>
    </location>
</feature>
<dbReference type="Pfam" id="PF03401">
    <property type="entry name" value="TctC"/>
    <property type="match status" value="1"/>
</dbReference>
<evidence type="ECO:0000256" key="1">
    <source>
        <dbReference type="ARBA" id="ARBA00006987"/>
    </source>
</evidence>
<keyword evidence="2" id="KW-0732">Signal</keyword>
<comment type="caution">
    <text evidence="3">The sequence shown here is derived from an EMBL/GenBank/DDBJ whole genome shotgun (WGS) entry which is preliminary data.</text>
</comment>
<proteinExistence type="inferred from homology"/>
<keyword evidence="4" id="KW-1185">Reference proteome</keyword>
<keyword evidence="3" id="KW-0675">Receptor</keyword>
<dbReference type="PROSITE" id="PS51318">
    <property type="entry name" value="TAT"/>
    <property type="match status" value="1"/>
</dbReference>
<evidence type="ECO:0000313" key="3">
    <source>
        <dbReference type="EMBL" id="MEY9322528.1"/>
    </source>
</evidence>
<dbReference type="RefSeq" id="WP_016848282.1">
    <property type="nucleotide sequence ID" value="NZ_CP126032.1"/>
</dbReference>
<accession>A0ABV4FGB2</accession>
<dbReference type="InterPro" id="IPR005064">
    <property type="entry name" value="BUG"/>
</dbReference>
<gene>
    <name evidence="3" type="ORF">ABIF29_009327</name>
</gene>
<protein>
    <submittedName>
        <fullName evidence="3">Tripartite-type tricarboxylate transporter receptor subunit TctC</fullName>
    </submittedName>
</protein>
<organism evidence="3 4">
    <name type="scientific">Bradyrhizobium elkanii</name>
    <dbReference type="NCBI Taxonomy" id="29448"/>
    <lineage>
        <taxon>Bacteria</taxon>
        <taxon>Pseudomonadati</taxon>
        <taxon>Pseudomonadota</taxon>
        <taxon>Alphaproteobacteria</taxon>
        <taxon>Hyphomicrobiales</taxon>
        <taxon>Nitrobacteraceae</taxon>
        <taxon>Bradyrhizobium</taxon>
    </lineage>
</organism>
<dbReference type="SUPFAM" id="SSF53850">
    <property type="entry name" value="Periplasmic binding protein-like II"/>
    <property type="match status" value="1"/>
</dbReference>
<dbReference type="Proteomes" id="UP001565471">
    <property type="component" value="Unassembled WGS sequence"/>
</dbReference>
<name>A0ABV4FGB2_BRAEL</name>
<comment type="similarity">
    <text evidence="1">Belongs to the UPF0065 (bug) family.</text>
</comment>
<dbReference type="Gene3D" id="3.40.190.150">
    <property type="entry name" value="Bordetella uptake gene, domain 1"/>
    <property type="match status" value="1"/>
</dbReference>
<dbReference type="InterPro" id="IPR006311">
    <property type="entry name" value="TAT_signal"/>
</dbReference>